<sequence length="58" mass="6319">AKEADLRFELVYPIRELPQVDVVDVRSSAEVVASVRVPGAIRVGGVLSANEQWVVSEL</sequence>
<gene>
    <name evidence="1" type="ORF">TorRG33x02_118930</name>
</gene>
<organism evidence="1 2">
    <name type="scientific">Trema orientale</name>
    <name type="common">Charcoal tree</name>
    <name type="synonym">Celtis orientalis</name>
    <dbReference type="NCBI Taxonomy" id="63057"/>
    <lineage>
        <taxon>Eukaryota</taxon>
        <taxon>Viridiplantae</taxon>
        <taxon>Streptophyta</taxon>
        <taxon>Embryophyta</taxon>
        <taxon>Tracheophyta</taxon>
        <taxon>Spermatophyta</taxon>
        <taxon>Magnoliopsida</taxon>
        <taxon>eudicotyledons</taxon>
        <taxon>Gunneridae</taxon>
        <taxon>Pentapetalae</taxon>
        <taxon>rosids</taxon>
        <taxon>fabids</taxon>
        <taxon>Rosales</taxon>
        <taxon>Cannabaceae</taxon>
        <taxon>Trema</taxon>
    </lineage>
</organism>
<protein>
    <submittedName>
        <fullName evidence="1">Uncharacterized protein</fullName>
    </submittedName>
</protein>
<name>A0A2P5F398_TREOI</name>
<keyword evidence="2" id="KW-1185">Reference proteome</keyword>
<dbReference type="EMBL" id="JXTC01000067">
    <property type="protein sequence ID" value="PON92264.1"/>
    <property type="molecule type" value="Genomic_DNA"/>
</dbReference>
<feature type="non-terminal residue" evidence="1">
    <location>
        <position position="1"/>
    </location>
</feature>
<evidence type="ECO:0000313" key="2">
    <source>
        <dbReference type="Proteomes" id="UP000237000"/>
    </source>
</evidence>
<accession>A0A2P5F398</accession>
<proteinExistence type="predicted"/>
<reference evidence="2" key="1">
    <citation type="submission" date="2016-06" db="EMBL/GenBank/DDBJ databases">
        <title>Parallel loss of symbiosis genes in relatives of nitrogen-fixing non-legume Parasponia.</title>
        <authorList>
            <person name="Van Velzen R."/>
            <person name="Holmer R."/>
            <person name="Bu F."/>
            <person name="Rutten L."/>
            <person name="Van Zeijl A."/>
            <person name="Liu W."/>
            <person name="Santuari L."/>
            <person name="Cao Q."/>
            <person name="Sharma T."/>
            <person name="Shen D."/>
            <person name="Roswanjaya Y."/>
            <person name="Wardhani T."/>
            <person name="Kalhor M.S."/>
            <person name="Jansen J."/>
            <person name="Van den Hoogen J."/>
            <person name="Gungor B."/>
            <person name="Hartog M."/>
            <person name="Hontelez J."/>
            <person name="Verver J."/>
            <person name="Yang W.-C."/>
            <person name="Schijlen E."/>
            <person name="Repin R."/>
            <person name="Schilthuizen M."/>
            <person name="Schranz E."/>
            <person name="Heidstra R."/>
            <person name="Miyata K."/>
            <person name="Fedorova E."/>
            <person name="Kohlen W."/>
            <person name="Bisseling T."/>
            <person name="Smit S."/>
            <person name="Geurts R."/>
        </authorList>
    </citation>
    <scope>NUCLEOTIDE SEQUENCE [LARGE SCALE GENOMIC DNA]</scope>
    <source>
        <strain evidence="2">cv. RG33-2</strain>
    </source>
</reference>
<dbReference type="Proteomes" id="UP000237000">
    <property type="component" value="Unassembled WGS sequence"/>
</dbReference>
<dbReference type="AlphaFoldDB" id="A0A2P5F398"/>
<dbReference type="InParanoid" id="A0A2P5F398"/>
<comment type="caution">
    <text evidence="1">The sequence shown here is derived from an EMBL/GenBank/DDBJ whole genome shotgun (WGS) entry which is preliminary data.</text>
</comment>
<evidence type="ECO:0000313" key="1">
    <source>
        <dbReference type="EMBL" id="PON92264.1"/>
    </source>
</evidence>